<dbReference type="Proteomes" id="UP000717515">
    <property type="component" value="Unassembled WGS sequence"/>
</dbReference>
<reference evidence="6" key="1">
    <citation type="submission" date="2021-07" db="EMBL/GenBank/DDBJ databases">
        <title>Draft genome of Mortierella alpina, strain LL118, isolated from an aspen leaf litter sample.</title>
        <authorList>
            <person name="Yang S."/>
            <person name="Vinatzer B.A."/>
        </authorList>
    </citation>
    <scope>NUCLEOTIDE SEQUENCE</scope>
    <source>
        <strain evidence="6">LL118</strain>
    </source>
</reference>
<evidence type="ECO:0000313" key="6">
    <source>
        <dbReference type="EMBL" id="KAG9319664.1"/>
    </source>
</evidence>
<dbReference type="GO" id="GO:0016279">
    <property type="term" value="F:protein-lysine N-methyltransferase activity"/>
    <property type="evidence" value="ECO:0007669"/>
    <property type="project" value="InterPro"/>
</dbReference>
<dbReference type="Gene3D" id="3.40.50.150">
    <property type="entry name" value="Vaccinia Virus protein VP39"/>
    <property type="match status" value="1"/>
</dbReference>
<evidence type="ECO:0000313" key="7">
    <source>
        <dbReference type="Proteomes" id="UP000717515"/>
    </source>
</evidence>
<evidence type="ECO:0008006" key="8">
    <source>
        <dbReference type="Google" id="ProtNLM"/>
    </source>
</evidence>
<dbReference type="GO" id="GO:0005739">
    <property type="term" value="C:mitochondrion"/>
    <property type="evidence" value="ECO:0007669"/>
    <property type="project" value="TreeGrafter"/>
</dbReference>
<dbReference type="AlphaFoldDB" id="A0A9P7ZZI0"/>
<dbReference type="InterPro" id="IPR026170">
    <property type="entry name" value="FAM173A/B"/>
</dbReference>
<evidence type="ECO:0000256" key="3">
    <source>
        <dbReference type="ARBA" id="ARBA00022679"/>
    </source>
</evidence>
<dbReference type="GO" id="GO:1905706">
    <property type="term" value="P:regulation of mitochondrial ATP synthesis coupled proton transport"/>
    <property type="evidence" value="ECO:0007669"/>
    <property type="project" value="TreeGrafter"/>
</dbReference>
<keyword evidence="2" id="KW-0489">Methyltransferase</keyword>
<sequence>MDPNAAHRSCSTDATSAEQEYDRYKDNPELLAETMPKTSSRLFSFDWASGFVSPFRPTPVDILSSLLQQVNFSSPGKDTLLDLGCGDGLVLLQALRTFPSSQLTRALGVDLDLPLLEACRDSLIHIPHSDNDKDKDNGCNDRHDDDIEPVHSDKDVRSRLELYHGDLTGEDEPLTTVLGPSRHSQSKTMNMLLQESSHIFVYLLPEALSKLAPLLLKAIESEHKVVLSMRWELVGFDRYLVQGGSDQQFYIYSDSPLL</sequence>
<evidence type="ECO:0000256" key="1">
    <source>
        <dbReference type="ARBA" id="ARBA00010633"/>
    </source>
</evidence>
<dbReference type="PANTHER" id="PTHR13610:SF11">
    <property type="entry name" value="METHYLTRANSFERASE DOMAIN-CONTAINING PROTEIN"/>
    <property type="match status" value="1"/>
</dbReference>
<dbReference type="PANTHER" id="PTHR13610">
    <property type="entry name" value="METHYLTRANSFERASE DOMAIN-CONTAINING PROTEIN"/>
    <property type="match status" value="1"/>
</dbReference>
<evidence type="ECO:0000256" key="5">
    <source>
        <dbReference type="SAM" id="MobiDB-lite"/>
    </source>
</evidence>
<dbReference type="InterPro" id="IPR029063">
    <property type="entry name" value="SAM-dependent_MTases_sf"/>
</dbReference>
<comment type="similarity">
    <text evidence="1">Belongs to the ANT/ATPSC lysine N-methyltransferase family.</text>
</comment>
<dbReference type="GO" id="GO:0032259">
    <property type="term" value="P:methylation"/>
    <property type="evidence" value="ECO:0007669"/>
    <property type="project" value="UniProtKB-KW"/>
</dbReference>
<name>A0A9P7ZZI0_MORAP</name>
<protein>
    <recommendedName>
        <fullName evidence="8">Methyltransferase domain-containing protein</fullName>
    </recommendedName>
</protein>
<comment type="caution">
    <text evidence="6">The sequence shown here is derived from an EMBL/GenBank/DDBJ whole genome shotgun (WGS) entry which is preliminary data.</text>
</comment>
<accession>A0A9P7ZZI0</accession>
<feature type="region of interest" description="Disordered" evidence="5">
    <location>
        <begin position="1"/>
        <end position="22"/>
    </location>
</feature>
<gene>
    <name evidence="6" type="ORF">KVV02_008138</name>
</gene>
<keyword evidence="3" id="KW-0808">Transferase</keyword>
<dbReference type="SUPFAM" id="SSF53335">
    <property type="entry name" value="S-adenosyl-L-methionine-dependent methyltransferases"/>
    <property type="match status" value="1"/>
</dbReference>
<proteinExistence type="inferred from homology"/>
<dbReference type="EMBL" id="JAIFTL010000400">
    <property type="protein sequence ID" value="KAG9319664.1"/>
    <property type="molecule type" value="Genomic_DNA"/>
</dbReference>
<evidence type="ECO:0000256" key="2">
    <source>
        <dbReference type="ARBA" id="ARBA00022603"/>
    </source>
</evidence>
<evidence type="ECO:0000256" key="4">
    <source>
        <dbReference type="ARBA" id="ARBA00022691"/>
    </source>
</evidence>
<organism evidence="6 7">
    <name type="scientific">Mortierella alpina</name>
    <name type="common">Oleaginous fungus</name>
    <name type="synonym">Mortierella renispora</name>
    <dbReference type="NCBI Taxonomy" id="64518"/>
    <lineage>
        <taxon>Eukaryota</taxon>
        <taxon>Fungi</taxon>
        <taxon>Fungi incertae sedis</taxon>
        <taxon>Mucoromycota</taxon>
        <taxon>Mortierellomycotina</taxon>
        <taxon>Mortierellomycetes</taxon>
        <taxon>Mortierellales</taxon>
        <taxon>Mortierellaceae</taxon>
        <taxon>Mortierella</taxon>
    </lineage>
</organism>
<keyword evidence="4" id="KW-0949">S-adenosyl-L-methionine</keyword>
<feature type="region of interest" description="Disordered" evidence="5">
    <location>
        <begin position="129"/>
        <end position="150"/>
    </location>
</feature>
<feature type="compositionally biased region" description="Polar residues" evidence="5">
    <location>
        <begin position="9"/>
        <end position="18"/>
    </location>
</feature>